<name>A0A9W6Y6M7_9STRA</name>
<organism evidence="1 2">
    <name type="scientific">Phytophthora fragariaefolia</name>
    <dbReference type="NCBI Taxonomy" id="1490495"/>
    <lineage>
        <taxon>Eukaryota</taxon>
        <taxon>Sar</taxon>
        <taxon>Stramenopiles</taxon>
        <taxon>Oomycota</taxon>
        <taxon>Peronosporomycetes</taxon>
        <taxon>Peronosporales</taxon>
        <taxon>Peronosporaceae</taxon>
        <taxon>Phytophthora</taxon>
    </lineage>
</organism>
<dbReference type="EMBL" id="BSXT01003415">
    <property type="protein sequence ID" value="GMF53967.1"/>
    <property type="molecule type" value="Genomic_DNA"/>
</dbReference>
<evidence type="ECO:0000313" key="1">
    <source>
        <dbReference type="EMBL" id="GMF53967.1"/>
    </source>
</evidence>
<comment type="caution">
    <text evidence="1">The sequence shown here is derived from an EMBL/GenBank/DDBJ whole genome shotgun (WGS) entry which is preliminary data.</text>
</comment>
<dbReference type="Proteomes" id="UP001165121">
    <property type="component" value="Unassembled WGS sequence"/>
</dbReference>
<reference evidence="1" key="1">
    <citation type="submission" date="2023-04" db="EMBL/GenBank/DDBJ databases">
        <title>Phytophthora fragariaefolia NBRC 109709.</title>
        <authorList>
            <person name="Ichikawa N."/>
            <person name="Sato H."/>
            <person name="Tonouchi N."/>
        </authorList>
    </citation>
    <scope>NUCLEOTIDE SEQUENCE</scope>
    <source>
        <strain evidence="1">NBRC 109709</strain>
    </source>
</reference>
<proteinExistence type="predicted"/>
<accession>A0A9W6Y6M7</accession>
<keyword evidence="2" id="KW-1185">Reference proteome</keyword>
<sequence length="147" mass="16160">MCSTYPVGGCEIDGAALDVRFHKRLHGGLFLLTSAGLNVFWPANSVFLDDLHNGLYKFQPRTEIDGVLLEEMEKESSVLERDVLVLGYQDHHHNPLGSASHCYRLGVDKGTSVAVTYYGDGISRRSIHKFHGSLPNSCTGYTGPQGH</sequence>
<protein>
    <submittedName>
        <fullName evidence="1">Unnamed protein product</fullName>
    </submittedName>
</protein>
<dbReference type="AlphaFoldDB" id="A0A9W6Y6M7"/>
<evidence type="ECO:0000313" key="2">
    <source>
        <dbReference type="Proteomes" id="UP001165121"/>
    </source>
</evidence>
<dbReference type="OrthoDB" id="166966at2759"/>
<gene>
    <name evidence="1" type="ORF">Pfra01_002240300</name>
</gene>